<dbReference type="PANTHER" id="PTHR31803:SF3">
    <property type="entry name" value="ALTERNATIVE OXIDASE"/>
    <property type="match status" value="1"/>
</dbReference>
<reference evidence="13 14" key="1">
    <citation type="submission" date="2014-09" db="EMBL/GenBank/DDBJ databases">
        <authorList>
            <person name="Ellenberger Sabrina"/>
        </authorList>
    </citation>
    <scope>NUCLEOTIDE SEQUENCE [LARGE SCALE GENOMIC DNA]</scope>
    <source>
        <strain evidence="13 14">CBS 412.66</strain>
    </source>
</reference>
<protein>
    <recommendedName>
        <fullName evidence="12">Alternative oxidase</fullName>
        <ecNumber evidence="12">1.-.-.-</ecNumber>
    </recommendedName>
</protein>
<evidence type="ECO:0000256" key="3">
    <source>
        <dbReference type="ARBA" id="ARBA00022448"/>
    </source>
</evidence>
<dbReference type="GO" id="GO:0016020">
    <property type="term" value="C:membrane"/>
    <property type="evidence" value="ECO:0007669"/>
    <property type="project" value="UniProtKB-SubCell"/>
</dbReference>
<dbReference type="InterPro" id="IPR002680">
    <property type="entry name" value="AOX"/>
</dbReference>
<evidence type="ECO:0000256" key="11">
    <source>
        <dbReference type="ARBA" id="ARBA00023136"/>
    </source>
</evidence>
<evidence type="ECO:0000256" key="7">
    <source>
        <dbReference type="ARBA" id="ARBA00022982"/>
    </source>
</evidence>
<keyword evidence="9 12" id="KW-0560">Oxidoreductase</keyword>
<evidence type="ECO:0000256" key="6">
    <source>
        <dbReference type="ARBA" id="ARBA00022723"/>
    </source>
</evidence>
<keyword evidence="7 12" id="KW-0249">Electron transport</keyword>
<evidence type="ECO:0000256" key="4">
    <source>
        <dbReference type="ARBA" id="ARBA00022660"/>
    </source>
</evidence>
<name>A0A0B7NAF1_9FUNG</name>
<dbReference type="GO" id="GO:0005739">
    <property type="term" value="C:mitochondrion"/>
    <property type="evidence" value="ECO:0007669"/>
    <property type="project" value="TreeGrafter"/>
</dbReference>
<comment type="similarity">
    <text evidence="2 12">Belongs to the alternative oxidase family.</text>
</comment>
<organism evidence="13 14">
    <name type="scientific">Parasitella parasitica</name>
    <dbReference type="NCBI Taxonomy" id="35722"/>
    <lineage>
        <taxon>Eukaryota</taxon>
        <taxon>Fungi</taxon>
        <taxon>Fungi incertae sedis</taxon>
        <taxon>Mucoromycota</taxon>
        <taxon>Mucoromycotina</taxon>
        <taxon>Mucoromycetes</taxon>
        <taxon>Mucorales</taxon>
        <taxon>Mucorineae</taxon>
        <taxon>Mucoraceae</taxon>
        <taxon>Parasitella</taxon>
    </lineage>
</organism>
<sequence length="323" mass="36539">MLKSVTTHQLLKTAVSPLILSRTVLPAASVSIARRSISGTNPQNQVTVKEKMSDIINSMPKDVFREVIESRPVPMREEFLDGQKLTTENLEKIDFGKGKHFVPRTMGDRAAFRLVKLLRTLPDTYFGNNHYMRSVMLETIAAVPGMVGAMLRHMKSLRSLKADNGWISHLLHEAENERFHLFLWLECLKPSAFQRLMILGAQGVFFNAYFTLYLFSPKTAHRMCGYLEEEAVISYTHFLDDIDAGKLPNGPAPQVAIDYYNLHPTATVRDAVLAVRADEAVHRDANHFLSDRISMKKEDLLSEVKEERDKHMAHRGTGASSFV</sequence>
<evidence type="ECO:0000256" key="8">
    <source>
        <dbReference type="ARBA" id="ARBA00022989"/>
    </source>
</evidence>
<dbReference type="EMBL" id="LN731212">
    <property type="protein sequence ID" value="CEP14409.1"/>
    <property type="molecule type" value="Genomic_DNA"/>
</dbReference>
<proteinExistence type="inferred from homology"/>
<dbReference type="Gene3D" id="1.20.1260.140">
    <property type="entry name" value="Alternative oxidase"/>
    <property type="match status" value="1"/>
</dbReference>
<dbReference type="STRING" id="35722.A0A0B7NAF1"/>
<keyword evidence="6 12" id="KW-0479">Metal-binding</keyword>
<dbReference type="GO" id="GO:0010230">
    <property type="term" value="P:alternative respiration"/>
    <property type="evidence" value="ECO:0007669"/>
    <property type="project" value="TreeGrafter"/>
</dbReference>
<keyword evidence="14" id="KW-1185">Reference proteome</keyword>
<dbReference type="GO" id="GO:0009916">
    <property type="term" value="F:alternative oxidase activity"/>
    <property type="evidence" value="ECO:0007669"/>
    <property type="project" value="UniProtKB-UniRule"/>
</dbReference>
<accession>A0A0B7NAF1</accession>
<comment type="subcellular location">
    <subcellularLocation>
        <location evidence="1">Membrane</location>
    </subcellularLocation>
</comment>
<evidence type="ECO:0000313" key="14">
    <source>
        <dbReference type="Proteomes" id="UP000054107"/>
    </source>
</evidence>
<evidence type="ECO:0000256" key="2">
    <source>
        <dbReference type="ARBA" id="ARBA00008388"/>
    </source>
</evidence>
<keyword evidence="3" id="KW-0813">Transport</keyword>
<evidence type="ECO:0000256" key="10">
    <source>
        <dbReference type="ARBA" id="ARBA00023004"/>
    </source>
</evidence>
<evidence type="ECO:0000256" key="12">
    <source>
        <dbReference type="RuleBase" id="RU003779"/>
    </source>
</evidence>
<evidence type="ECO:0000256" key="9">
    <source>
        <dbReference type="ARBA" id="ARBA00023002"/>
    </source>
</evidence>
<evidence type="ECO:0000256" key="5">
    <source>
        <dbReference type="ARBA" id="ARBA00022692"/>
    </source>
</evidence>
<dbReference type="GO" id="GO:0098803">
    <property type="term" value="C:respiratory chain complex"/>
    <property type="evidence" value="ECO:0007669"/>
    <property type="project" value="UniProtKB-UniRule"/>
</dbReference>
<comment type="cofactor">
    <cofactor evidence="12">
        <name>Fe cation</name>
        <dbReference type="ChEBI" id="CHEBI:24875"/>
    </cofactor>
    <text evidence="12">Binds 2 iron ions per subunit.</text>
</comment>
<keyword evidence="8" id="KW-1133">Transmembrane helix</keyword>
<gene>
    <name evidence="13" type="primary">PARPA_08589.1 scaffold 33405</name>
</gene>
<keyword evidence="11 12" id="KW-0472">Membrane</keyword>
<dbReference type="Pfam" id="PF01786">
    <property type="entry name" value="AOX"/>
    <property type="match status" value="1"/>
</dbReference>
<dbReference type="PANTHER" id="PTHR31803">
    <property type="entry name" value="ALTERNATIVE OXIDASE"/>
    <property type="match status" value="1"/>
</dbReference>
<dbReference type="GO" id="GO:0046872">
    <property type="term" value="F:metal ion binding"/>
    <property type="evidence" value="ECO:0007669"/>
    <property type="project" value="UniProtKB-UniRule"/>
</dbReference>
<dbReference type="InterPro" id="IPR038659">
    <property type="entry name" value="AOX_sf"/>
</dbReference>
<dbReference type="AlphaFoldDB" id="A0A0B7NAF1"/>
<keyword evidence="5 12" id="KW-0812">Transmembrane</keyword>
<keyword evidence="10 12" id="KW-0408">Iron</keyword>
<dbReference type="Proteomes" id="UP000054107">
    <property type="component" value="Unassembled WGS sequence"/>
</dbReference>
<dbReference type="EC" id="1.-.-.-" evidence="12"/>
<evidence type="ECO:0000256" key="1">
    <source>
        <dbReference type="ARBA" id="ARBA00004370"/>
    </source>
</evidence>
<dbReference type="OrthoDB" id="16906at2759"/>
<evidence type="ECO:0000313" key="13">
    <source>
        <dbReference type="EMBL" id="CEP14409.1"/>
    </source>
</evidence>
<keyword evidence="4 12" id="KW-0679">Respiratory chain</keyword>